<evidence type="ECO:0000313" key="12">
    <source>
        <dbReference type="EMBL" id="TNC12880.1"/>
    </source>
</evidence>
<organism evidence="12 13">
    <name type="scientific">Methylobacterium terricola</name>
    <dbReference type="NCBI Taxonomy" id="2583531"/>
    <lineage>
        <taxon>Bacteria</taxon>
        <taxon>Pseudomonadati</taxon>
        <taxon>Pseudomonadota</taxon>
        <taxon>Alphaproteobacteria</taxon>
        <taxon>Hyphomicrobiales</taxon>
        <taxon>Methylobacteriaceae</taxon>
        <taxon>Methylobacterium</taxon>
    </lineage>
</organism>
<comment type="pathway">
    <text evidence="2">Amino-acid biosynthesis; L-serine biosynthesis; L-serine from 3-phospho-D-glycerate: step 3/3.</text>
</comment>
<evidence type="ECO:0000256" key="6">
    <source>
        <dbReference type="ARBA" id="ARBA00022801"/>
    </source>
</evidence>
<evidence type="ECO:0000256" key="10">
    <source>
        <dbReference type="ARBA" id="ARBA00048523"/>
    </source>
</evidence>
<dbReference type="GO" id="GO:0036424">
    <property type="term" value="F:L-phosphoserine phosphatase activity"/>
    <property type="evidence" value="ECO:0007669"/>
    <property type="project" value="TreeGrafter"/>
</dbReference>
<feature type="chain" id="PRO_5023050637" description="phosphoserine phosphatase" evidence="11">
    <location>
        <begin position="23"/>
        <end position="351"/>
    </location>
</feature>
<protein>
    <recommendedName>
        <fullName evidence="3">phosphoserine phosphatase</fullName>
        <ecNumber evidence="3">3.1.3.3</ecNumber>
    </recommendedName>
</protein>
<dbReference type="GO" id="GO:0006564">
    <property type="term" value="P:L-serine biosynthetic process"/>
    <property type="evidence" value="ECO:0007669"/>
    <property type="project" value="UniProtKB-KW"/>
</dbReference>
<dbReference type="GO" id="GO:0000287">
    <property type="term" value="F:magnesium ion binding"/>
    <property type="evidence" value="ECO:0007669"/>
    <property type="project" value="TreeGrafter"/>
</dbReference>
<gene>
    <name evidence="12" type="ORF">FF100_14600</name>
</gene>
<evidence type="ECO:0000256" key="11">
    <source>
        <dbReference type="SAM" id="SignalP"/>
    </source>
</evidence>
<feature type="signal peptide" evidence="11">
    <location>
        <begin position="1"/>
        <end position="22"/>
    </location>
</feature>
<proteinExistence type="predicted"/>
<keyword evidence="4" id="KW-0028">Amino-acid biosynthesis</keyword>
<dbReference type="PANTHER" id="PTHR43344:SF2">
    <property type="entry name" value="PHOSPHOSERINE PHOSPHATASE"/>
    <property type="match status" value="1"/>
</dbReference>
<dbReference type="EC" id="3.1.3.3" evidence="3"/>
<evidence type="ECO:0000256" key="5">
    <source>
        <dbReference type="ARBA" id="ARBA00022723"/>
    </source>
</evidence>
<evidence type="ECO:0000256" key="8">
    <source>
        <dbReference type="ARBA" id="ARBA00023299"/>
    </source>
</evidence>
<dbReference type="InterPro" id="IPR036412">
    <property type="entry name" value="HAD-like_sf"/>
</dbReference>
<dbReference type="GO" id="GO:0005737">
    <property type="term" value="C:cytoplasm"/>
    <property type="evidence" value="ECO:0007669"/>
    <property type="project" value="TreeGrafter"/>
</dbReference>
<evidence type="ECO:0000256" key="9">
    <source>
        <dbReference type="ARBA" id="ARBA00048138"/>
    </source>
</evidence>
<name>A0A5C4LHR5_9HYPH</name>
<comment type="catalytic activity">
    <reaction evidence="9">
        <text>O-phospho-L-serine + H2O = L-serine + phosphate</text>
        <dbReference type="Rhea" id="RHEA:21208"/>
        <dbReference type="ChEBI" id="CHEBI:15377"/>
        <dbReference type="ChEBI" id="CHEBI:33384"/>
        <dbReference type="ChEBI" id="CHEBI:43474"/>
        <dbReference type="ChEBI" id="CHEBI:57524"/>
        <dbReference type="EC" id="3.1.3.3"/>
    </reaction>
</comment>
<comment type="caution">
    <text evidence="12">The sequence shown here is derived from an EMBL/GenBank/DDBJ whole genome shotgun (WGS) entry which is preliminary data.</text>
</comment>
<dbReference type="InterPro" id="IPR023214">
    <property type="entry name" value="HAD_sf"/>
</dbReference>
<dbReference type="AlphaFoldDB" id="A0A5C4LHR5"/>
<evidence type="ECO:0000256" key="2">
    <source>
        <dbReference type="ARBA" id="ARBA00005135"/>
    </source>
</evidence>
<comment type="catalytic activity">
    <reaction evidence="10">
        <text>O-phospho-D-serine + H2O = D-serine + phosphate</text>
        <dbReference type="Rhea" id="RHEA:24873"/>
        <dbReference type="ChEBI" id="CHEBI:15377"/>
        <dbReference type="ChEBI" id="CHEBI:35247"/>
        <dbReference type="ChEBI" id="CHEBI:43474"/>
        <dbReference type="ChEBI" id="CHEBI:58680"/>
        <dbReference type="EC" id="3.1.3.3"/>
    </reaction>
</comment>
<dbReference type="Gene3D" id="1.20.1440.310">
    <property type="match status" value="1"/>
</dbReference>
<keyword evidence="8" id="KW-0718">Serine biosynthesis</keyword>
<dbReference type="Gene3D" id="3.40.50.1000">
    <property type="entry name" value="HAD superfamily/HAD-like"/>
    <property type="match status" value="1"/>
</dbReference>
<evidence type="ECO:0000256" key="7">
    <source>
        <dbReference type="ARBA" id="ARBA00022842"/>
    </source>
</evidence>
<dbReference type="EMBL" id="VDDA01000005">
    <property type="protein sequence ID" value="TNC12880.1"/>
    <property type="molecule type" value="Genomic_DNA"/>
</dbReference>
<evidence type="ECO:0000256" key="4">
    <source>
        <dbReference type="ARBA" id="ARBA00022605"/>
    </source>
</evidence>
<dbReference type="SUPFAM" id="SSF56784">
    <property type="entry name" value="HAD-like"/>
    <property type="match status" value="1"/>
</dbReference>
<evidence type="ECO:0000256" key="1">
    <source>
        <dbReference type="ARBA" id="ARBA00001946"/>
    </source>
</evidence>
<sequence>MMRSPRWLLGLAILGLIGRANAAELTHWPKEAAGQLDAMIAANANTGAYAVFDMDNTSYRNDLTEALLPYLEMKGVLTRETLDPSLKLVPFKDKDGQKESLYSYYNRLCEIDDLVCYPWIAQSFSGLTLAQLKGHLDDMMSAGKPIPTTYYDGDIVKTIDVKTPQIFRGMQELYAKLMENGIEVYIMTAAQEELVRMVASDPRYGYNVKPENVIGVTTLLKNRATGALTTSRKEIAEGRYDEAANLPLEITPYLWTPATWFAGKYAAILTYIAPWKQAVLIAGDTPKSDGTMLLHGVDTAKGGLRVWVDRKAKYRTDIETMQKKAAADQAGNGLPVTADRNWVVVKPDEIQ</sequence>
<accession>A0A5C4LHR5</accession>
<dbReference type="OrthoDB" id="9799365at2"/>
<dbReference type="InterPro" id="IPR050582">
    <property type="entry name" value="HAD-like_SerB"/>
</dbReference>
<keyword evidence="13" id="KW-1185">Reference proteome</keyword>
<comment type="cofactor">
    <cofactor evidence="1">
        <name>Mg(2+)</name>
        <dbReference type="ChEBI" id="CHEBI:18420"/>
    </cofactor>
</comment>
<keyword evidence="11" id="KW-0732">Signal</keyword>
<evidence type="ECO:0000313" key="13">
    <source>
        <dbReference type="Proteomes" id="UP000305267"/>
    </source>
</evidence>
<keyword evidence="6 12" id="KW-0378">Hydrolase</keyword>
<evidence type="ECO:0000256" key="3">
    <source>
        <dbReference type="ARBA" id="ARBA00012640"/>
    </source>
</evidence>
<dbReference type="RefSeq" id="WP_139036418.1">
    <property type="nucleotide sequence ID" value="NZ_VDDA01000005.1"/>
</dbReference>
<keyword evidence="5" id="KW-0479">Metal-binding</keyword>
<dbReference type="Proteomes" id="UP000305267">
    <property type="component" value="Unassembled WGS sequence"/>
</dbReference>
<dbReference type="PANTHER" id="PTHR43344">
    <property type="entry name" value="PHOSPHOSERINE PHOSPHATASE"/>
    <property type="match status" value="1"/>
</dbReference>
<keyword evidence="7" id="KW-0460">Magnesium</keyword>
<reference evidence="12 13" key="1">
    <citation type="submission" date="2019-06" db="EMBL/GenBank/DDBJ databases">
        <title>Genome of Methylobacterium sp. 17Sr1-39.</title>
        <authorList>
            <person name="Seo T."/>
        </authorList>
    </citation>
    <scope>NUCLEOTIDE SEQUENCE [LARGE SCALE GENOMIC DNA]</scope>
    <source>
        <strain evidence="12 13">17Sr1-39</strain>
    </source>
</reference>